<reference evidence="2" key="1">
    <citation type="journal article" date="2011" name="PLoS ONE">
        <title>The genome of Akkermansia muciniphila, a dedicated intestinal mucin degrader, and its use in exploring intestinal metagenomes.</title>
        <authorList>
            <person name="van Passel M.W."/>
            <person name="Kant R."/>
            <person name="Zoetendal E.G."/>
            <person name="Plugge C.M."/>
            <person name="Derrien M."/>
            <person name="Malfatti S.A."/>
            <person name="Chain P.S."/>
            <person name="Woyke T."/>
            <person name="Palva A."/>
            <person name="de Vos W.M."/>
            <person name="Smidt H."/>
        </authorList>
    </citation>
    <scope>NUCLEOTIDE SEQUENCE [LARGE SCALE GENOMIC DNA]</scope>
    <source>
        <strain evidence="2">ATCC BAA-835 / DSM 22959 / JCM 33894 / BCRC 81048 / CCUG 64013 / CIP 107961 / Muc</strain>
    </source>
</reference>
<name>B2UPE8_AKKM8</name>
<evidence type="ECO:0000313" key="2">
    <source>
        <dbReference type="Proteomes" id="UP000001031"/>
    </source>
</evidence>
<dbReference type="AlphaFoldDB" id="B2UPE8"/>
<dbReference type="KEGG" id="amu:Amuc_0588"/>
<sequence>MRLISFLTLACVAGFLSSCSCDCHKPADFALKDYQPTSSKQFR</sequence>
<accession>B2UPE8</accession>
<keyword evidence="2" id="KW-1185">Reference proteome</keyword>
<dbReference type="PaxDb" id="349741-Amuc_0588"/>
<dbReference type="GeneID" id="77100526"/>
<evidence type="ECO:0008006" key="3">
    <source>
        <dbReference type="Google" id="ProtNLM"/>
    </source>
</evidence>
<gene>
    <name evidence="1" type="ordered locus">Amuc_0588</name>
</gene>
<dbReference type="EMBL" id="CP001071">
    <property type="protein sequence ID" value="ACD04425.1"/>
    <property type="molecule type" value="Genomic_DNA"/>
</dbReference>
<proteinExistence type="predicted"/>
<dbReference type="STRING" id="349741.Amuc_0588"/>
<organism evidence="1 2">
    <name type="scientific">Akkermansia muciniphila (strain ATCC BAA-835 / DSM 22959 / JCM 33894 / BCRC 81048 / CCUG 64013 / CIP 107961 / Muc)</name>
    <dbReference type="NCBI Taxonomy" id="349741"/>
    <lineage>
        <taxon>Bacteria</taxon>
        <taxon>Pseudomonadati</taxon>
        <taxon>Verrucomicrobiota</taxon>
        <taxon>Verrucomicrobiia</taxon>
        <taxon>Verrucomicrobiales</taxon>
        <taxon>Akkermansiaceae</taxon>
        <taxon>Akkermansia</taxon>
    </lineage>
</organism>
<evidence type="ECO:0000313" key="1">
    <source>
        <dbReference type="EMBL" id="ACD04425.1"/>
    </source>
</evidence>
<protein>
    <recommendedName>
        <fullName evidence="3">Lipoprotein</fullName>
    </recommendedName>
</protein>
<dbReference type="Proteomes" id="UP000001031">
    <property type="component" value="Chromosome"/>
</dbReference>
<dbReference type="PROSITE" id="PS51257">
    <property type="entry name" value="PROKAR_LIPOPROTEIN"/>
    <property type="match status" value="1"/>
</dbReference>
<dbReference type="RefSeq" id="WP_012419640.1">
    <property type="nucleotide sequence ID" value="NC_010655.1"/>
</dbReference>
<dbReference type="HOGENOM" id="CLU_3228642_0_0_0"/>